<comment type="caution">
    <text evidence="2">The sequence shown here is derived from an EMBL/GenBank/DDBJ whole genome shotgun (WGS) entry which is preliminary data.</text>
</comment>
<feature type="non-terminal residue" evidence="2">
    <location>
        <position position="109"/>
    </location>
</feature>
<keyword evidence="1" id="KW-0812">Transmembrane</keyword>
<evidence type="ECO:0000256" key="1">
    <source>
        <dbReference type="SAM" id="Phobius"/>
    </source>
</evidence>
<keyword evidence="1" id="KW-0472">Membrane</keyword>
<name>A0A955EB90_UNCKA</name>
<reference evidence="2" key="2">
    <citation type="journal article" date="2021" name="Microbiome">
        <title>Successional dynamics and alternative stable states in a saline activated sludge microbial community over 9 years.</title>
        <authorList>
            <person name="Wang Y."/>
            <person name="Ye J."/>
            <person name="Ju F."/>
            <person name="Liu L."/>
            <person name="Boyd J.A."/>
            <person name="Deng Y."/>
            <person name="Parks D.H."/>
            <person name="Jiang X."/>
            <person name="Yin X."/>
            <person name="Woodcroft B.J."/>
            <person name="Tyson G.W."/>
            <person name="Hugenholtz P."/>
            <person name="Polz M.F."/>
            <person name="Zhang T."/>
        </authorList>
    </citation>
    <scope>NUCLEOTIDE SEQUENCE</scope>
    <source>
        <strain evidence="2">HKST-UBA79</strain>
    </source>
</reference>
<reference evidence="2" key="1">
    <citation type="submission" date="2020-04" db="EMBL/GenBank/DDBJ databases">
        <authorList>
            <person name="Zhang T."/>
        </authorList>
    </citation>
    <scope>NUCLEOTIDE SEQUENCE</scope>
    <source>
        <strain evidence="2">HKST-UBA79</strain>
    </source>
</reference>
<evidence type="ECO:0000313" key="3">
    <source>
        <dbReference type="Proteomes" id="UP000740557"/>
    </source>
</evidence>
<dbReference type="AlphaFoldDB" id="A0A955EB90"/>
<feature type="transmembrane region" description="Helical" evidence="1">
    <location>
        <begin position="46"/>
        <end position="66"/>
    </location>
</feature>
<keyword evidence="1" id="KW-1133">Transmembrane helix</keyword>
<sequence length="109" mass="12951">MWKAPLNVNKYEYANTNSVKVKLIGLMGLIATLFMCWGYLRFLSISYTYIIVFGPITLLFILNRLLRHSLQLCYPEFNIKKHERFIARYWRTHKEPSVDIFLPYAGEDL</sequence>
<organism evidence="2 3">
    <name type="scientific">candidate division WWE3 bacterium</name>
    <dbReference type="NCBI Taxonomy" id="2053526"/>
    <lineage>
        <taxon>Bacteria</taxon>
        <taxon>Katanobacteria</taxon>
    </lineage>
</organism>
<feature type="transmembrane region" description="Helical" evidence="1">
    <location>
        <begin position="21"/>
        <end position="40"/>
    </location>
</feature>
<dbReference type="EMBL" id="JAGQNX010000058">
    <property type="protein sequence ID" value="MCA9308271.1"/>
    <property type="molecule type" value="Genomic_DNA"/>
</dbReference>
<evidence type="ECO:0000313" key="2">
    <source>
        <dbReference type="EMBL" id="MCA9308271.1"/>
    </source>
</evidence>
<proteinExistence type="predicted"/>
<dbReference type="Proteomes" id="UP000740557">
    <property type="component" value="Unassembled WGS sequence"/>
</dbReference>
<protein>
    <submittedName>
        <fullName evidence="2">Uncharacterized protein</fullName>
    </submittedName>
</protein>
<accession>A0A955EB90</accession>
<gene>
    <name evidence="2" type="ORF">KC980_02050</name>
</gene>